<keyword evidence="2" id="KW-1003">Cell membrane</keyword>
<feature type="transmembrane region" description="Helical" evidence="6">
    <location>
        <begin position="268"/>
        <end position="285"/>
    </location>
</feature>
<feature type="transmembrane region" description="Helical" evidence="6">
    <location>
        <begin position="203"/>
        <end position="224"/>
    </location>
</feature>
<dbReference type="InterPro" id="IPR011701">
    <property type="entry name" value="MFS"/>
</dbReference>
<evidence type="ECO:0000313" key="9">
    <source>
        <dbReference type="Proteomes" id="UP001183809"/>
    </source>
</evidence>
<evidence type="ECO:0000256" key="3">
    <source>
        <dbReference type="ARBA" id="ARBA00022692"/>
    </source>
</evidence>
<keyword evidence="9" id="KW-1185">Reference proteome</keyword>
<feature type="transmembrane region" description="Helical" evidence="6">
    <location>
        <begin position="36"/>
        <end position="58"/>
    </location>
</feature>
<dbReference type="PANTHER" id="PTHR43124">
    <property type="entry name" value="PURINE EFFLUX PUMP PBUE"/>
    <property type="match status" value="1"/>
</dbReference>
<dbReference type="Pfam" id="PF07690">
    <property type="entry name" value="MFS_1"/>
    <property type="match status" value="1"/>
</dbReference>
<gene>
    <name evidence="8" type="ORF">RM764_35120</name>
</gene>
<name>A0ABU2U591_9ACTN</name>
<protein>
    <submittedName>
        <fullName evidence="8">MFS transporter</fullName>
    </submittedName>
</protein>
<comment type="subcellular location">
    <subcellularLocation>
        <location evidence="1">Cell membrane</location>
        <topology evidence="1">Multi-pass membrane protein</topology>
    </subcellularLocation>
</comment>
<dbReference type="InterPro" id="IPR036259">
    <property type="entry name" value="MFS_trans_sf"/>
</dbReference>
<feature type="transmembrane region" description="Helical" evidence="6">
    <location>
        <begin position="95"/>
        <end position="116"/>
    </location>
</feature>
<keyword evidence="4 6" id="KW-1133">Transmembrane helix</keyword>
<evidence type="ECO:0000256" key="6">
    <source>
        <dbReference type="SAM" id="Phobius"/>
    </source>
</evidence>
<accession>A0ABU2U591</accession>
<dbReference type="CDD" id="cd17324">
    <property type="entry name" value="MFS_NepI_like"/>
    <property type="match status" value="1"/>
</dbReference>
<dbReference type="Proteomes" id="UP001183809">
    <property type="component" value="Unassembled WGS sequence"/>
</dbReference>
<keyword evidence="3 6" id="KW-0812">Transmembrane</keyword>
<reference evidence="9" key="1">
    <citation type="submission" date="2023-07" db="EMBL/GenBank/DDBJ databases">
        <title>30 novel species of actinomycetes from the DSMZ collection.</title>
        <authorList>
            <person name="Nouioui I."/>
        </authorList>
    </citation>
    <scope>NUCLEOTIDE SEQUENCE [LARGE SCALE GENOMIC DNA]</scope>
    <source>
        <strain evidence="9">DSM 41699</strain>
    </source>
</reference>
<feature type="transmembrane region" description="Helical" evidence="6">
    <location>
        <begin position="128"/>
        <end position="150"/>
    </location>
</feature>
<dbReference type="PANTHER" id="PTHR43124:SF8">
    <property type="entry name" value="INNER MEMBRANE TRANSPORT PROTEIN YDHP"/>
    <property type="match status" value="1"/>
</dbReference>
<dbReference type="SUPFAM" id="SSF103473">
    <property type="entry name" value="MFS general substrate transporter"/>
    <property type="match status" value="1"/>
</dbReference>
<proteinExistence type="predicted"/>
<dbReference type="InterPro" id="IPR020846">
    <property type="entry name" value="MFS_dom"/>
</dbReference>
<evidence type="ECO:0000256" key="5">
    <source>
        <dbReference type="ARBA" id="ARBA00023136"/>
    </source>
</evidence>
<feature type="transmembrane region" description="Helical" evidence="6">
    <location>
        <begin position="297"/>
        <end position="319"/>
    </location>
</feature>
<evidence type="ECO:0000256" key="1">
    <source>
        <dbReference type="ARBA" id="ARBA00004651"/>
    </source>
</evidence>
<evidence type="ECO:0000256" key="2">
    <source>
        <dbReference type="ARBA" id="ARBA00022475"/>
    </source>
</evidence>
<comment type="caution">
    <text evidence="8">The sequence shown here is derived from an EMBL/GenBank/DDBJ whole genome shotgun (WGS) entry which is preliminary data.</text>
</comment>
<feature type="transmembrane region" description="Helical" evidence="6">
    <location>
        <begin position="156"/>
        <end position="182"/>
    </location>
</feature>
<dbReference type="Gene3D" id="1.20.1250.20">
    <property type="entry name" value="MFS general substrate transporter like domains"/>
    <property type="match status" value="2"/>
</dbReference>
<organism evidence="8 9">
    <name type="scientific">Streptomyces gibsoniae</name>
    <dbReference type="NCBI Taxonomy" id="3075529"/>
    <lineage>
        <taxon>Bacteria</taxon>
        <taxon>Bacillati</taxon>
        <taxon>Actinomycetota</taxon>
        <taxon>Actinomycetes</taxon>
        <taxon>Kitasatosporales</taxon>
        <taxon>Streptomycetaceae</taxon>
        <taxon>Streptomyces</taxon>
    </lineage>
</organism>
<evidence type="ECO:0000256" key="4">
    <source>
        <dbReference type="ARBA" id="ARBA00022989"/>
    </source>
</evidence>
<evidence type="ECO:0000313" key="8">
    <source>
        <dbReference type="EMBL" id="MDT0468162.1"/>
    </source>
</evidence>
<feature type="transmembrane region" description="Helical" evidence="6">
    <location>
        <begin position="70"/>
        <end position="89"/>
    </location>
</feature>
<feature type="domain" description="Major facilitator superfamily (MFS) profile" evidence="7">
    <location>
        <begin position="4"/>
        <end position="389"/>
    </location>
</feature>
<dbReference type="EMBL" id="JAVREY010000067">
    <property type="protein sequence ID" value="MDT0468162.1"/>
    <property type="molecule type" value="Genomic_DNA"/>
</dbReference>
<dbReference type="InterPro" id="IPR050189">
    <property type="entry name" value="MFS_Efflux_Transporters"/>
</dbReference>
<dbReference type="RefSeq" id="WP_311699608.1">
    <property type="nucleotide sequence ID" value="NZ_JAVREY010000067.1"/>
</dbReference>
<sequence>MPRSVLSLAISTFAIGTTEFVIVGLIPSMAEDLRVSVPTAGLLVSLYALSITIGAPLFTALTGRVDRRELVIWLMVVFLAGNLAAGFAPGFATLLAARVITAFAHAVFFSVGAAVASSLVPREKANGAVAVMFGGLTVAMVLGVPLGSWIGETFGWRVPFLVVTALAAVSVTSLVLLLPARISHTPPTGLLSQLRLLRNGRLVTMYLITALGFGANFVVFTYVSPLLTSVTGVSESMVNVGLVFFGIATVIGNFWGGRLADRLGTKRAVIVVLLGLAASLALLPATAHSTVPVMVNLAVWGFFGFAINPVVQAGVVMVAEDEVPESVGAASGFNIAAFNLGISGGSLIGGRVLEDAGVLATPWAAIFLALTAAAVTGFALKGHTVHPAALEAVTK</sequence>
<feature type="transmembrane region" description="Helical" evidence="6">
    <location>
        <begin position="326"/>
        <end position="348"/>
    </location>
</feature>
<evidence type="ECO:0000259" key="7">
    <source>
        <dbReference type="PROSITE" id="PS50850"/>
    </source>
</evidence>
<dbReference type="PROSITE" id="PS50850">
    <property type="entry name" value="MFS"/>
    <property type="match status" value="1"/>
</dbReference>
<keyword evidence="5 6" id="KW-0472">Membrane</keyword>
<feature type="transmembrane region" description="Helical" evidence="6">
    <location>
        <begin position="236"/>
        <end position="256"/>
    </location>
</feature>
<feature type="transmembrane region" description="Helical" evidence="6">
    <location>
        <begin position="360"/>
        <end position="380"/>
    </location>
</feature>